<dbReference type="EMBL" id="JAUDZG010000001">
    <property type="protein sequence ID" value="KAK3309508.1"/>
    <property type="molecule type" value="Genomic_DNA"/>
</dbReference>
<keyword evidence="1" id="KW-0472">Membrane</keyword>
<proteinExistence type="predicted"/>
<organism evidence="2 3">
    <name type="scientific">Chaetomium strumarium</name>
    <dbReference type="NCBI Taxonomy" id="1170767"/>
    <lineage>
        <taxon>Eukaryota</taxon>
        <taxon>Fungi</taxon>
        <taxon>Dikarya</taxon>
        <taxon>Ascomycota</taxon>
        <taxon>Pezizomycotina</taxon>
        <taxon>Sordariomycetes</taxon>
        <taxon>Sordariomycetidae</taxon>
        <taxon>Sordariales</taxon>
        <taxon>Chaetomiaceae</taxon>
        <taxon>Chaetomium</taxon>
    </lineage>
</organism>
<dbReference type="GeneID" id="87884806"/>
<accession>A0AAJ0H0D3</accession>
<keyword evidence="1" id="KW-1133">Transmembrane helix</keyword>
<sequence length="169" mass="19254">MPGLGRRHSSTSCMRPWTHQCFADTCTSGSTSHVQRTPGLVRELSNGPRWPGRLVLWSTAGWAGRAWGWELAWKLELWAGRSERVSWRGWAAASRCQNCPEIGGRERNKNRSFGCLMGSPTISCFLVFFSTVYVLRKYRWLANDHPRIKNGRLEPSATFGLRLSRRTGR</sequence>
<evidence type="ECO:0000256" key="1">
    <source>
        <dbReference type="SAM" id="Phobius"/>
    </source>
</evidence>
<dbReference type="Proteomes" id="UP001273166">
    <property type="component" value="Unassembled WGS sequence"/>
</dbReference>
<evidence type="ECO:0000313" key="3">
    <source>
        <dbReference type="Proteomes" id="UP001273166"/>
    </source>
</evidence>
<reference evidence="2" key="1">
    <citation type="journal article" date="2023" name="Mol. Phylogenet. Evol.">
        <title>Genome-scale phylogeny and comparative genomics of the fungal order Sordariales.</title>
        <authorList>
            <person name="Hensen N."/>
            <person name="Bonometti L."/>
            <person name="Westerberg I."/>
            <person name="Brannstrom I.O."/>
            <person name="Guillou S."/>
            <person name="Cros-Aarteil S."/>
            <person name="Calhoun S."/>
            <person name="Haridas S."/>
            <person name="Kuo A."/>
            <person name="Mondo S."/>
            <person name="Pangilinan J."/>
            <person name="Riley R."/>
            <person name="LaButti K."/>
            <person name="Andreopoulos B."/>
            <person name="Lipzen A."/>
            <person name="Chen C."/>
            <person name="Yan M."/>
            <person name="Daum C."/>
            <person name="Ng V."/>
            <person name="Clum A."/>
            <person name="Steindorff A."/>
            <person name="Ohm R.A."/>
            <person name="Martin F."/>
            <person name="Silar P."/>
            <person name="Natvig D.O."/>
            <person name="Lalanne C."/>
            <person name="Gautier V."/>
            <person name="Ament-Velasquez S.L."/>
            <person name="Kruys A."/>
            <person name="Hutchinson M.I."/>
            <person name="Powell A.J."/>
            <person name="Barry K."/>
            <person name="Miller A.N."/>
            <person name="Grigoriev I.V."/>
            <person name="Debuchy R."/>
            <person name="Gladieux P."/>
            <person name="Hiltunen Thoren M."/>
            <person name="Johannesson H."/>
        </authorList>
    </citation>
    <scope>NUCLEOTIDE SEQUENCE</scope>
    <source>
        <strain evidence="2">CBS 333.67</strain>
    </source>
</reference>
<protein>
    <submittedName>
        <fullName evidence="2">Uncharacterized protein</fullName>
    </submittedName>
</protein>
<dbReference type="RefSeq" id="XP_062725288.1">
    <property type="nucleotide sequence ID" value="XM_062865977.1"/>
</dbReference>
<comment type="caution">
    <text evidence="2">The sequence shown here is derived from an EMBL/GenBank/DDBJ whole genome shotgun (WGS) entry which is preliminary data.</text>
</comment>
<evidence type="ECO:0000313" key="2">
    <source>
        <dbReference type="EMBL" id="KAK3309508.1"/>
    </source>
</evidence>
<feature type="transmembrane region" description="Helical" evidence="1">
    <location>
        <begin position="113"/>
        <end position="135"/>
    </location>
</feature>
<gene>
    <name evidence="2" type="ORF">B0T15DRAFT_4670</name>
</gene>
<keyword evidence="3" id="KW-1185">Reference proteome</keyword>
<keyword evidence="1" id="KW-0812">Transmembrane</keyword>
<reference evidence="2" key="2">
    <citation type="submission" date="2023-06" db="EMBL/GenBank/DDBJ databases">
        <authorList>
            <consortium name="Lawrence Berkeley National Laboratory"/>
            <person name="Mondo S.J."/>
            <person name="Hensen N."/>
            <person name="Bonometti L."/>
            <person name="Westerberg I."/>
            <person name="Brannstrom I.O."/>
            <person name="Guillou S."/>
            <person name="Cros-Aarteil S."/>
            <person name="Calhoun S."/>
            <person name="Haridas S."/>
            <person name="Kuo A."/>
            <person name="Pangilinan J."/>
            <person name="Riley R."/>
            <person name="Labutti K."/>
            <person name="Andreopoulos B."/>
            <person name="Lipzen A."/>
            <person name="Chen C."/>
            <person name="Yanf M."/>
            <person name="Daum C."/>
            <person name="Ng V."/>
            <person name="Clum A."/>
            <person name="Steindorff A."/>
            <person name="Ohm R."/>
            <person name="Martin F."/>
            <person name="Silar P."/>
            <person name="Natvig D."/>
            <person name="Lalanne C."/>
            <person name="Gautier V."/>
            <person name="Ament-Velasquez S.L."/>
            <person name="Kruys A."/>
            <person name="Hutchinson M.I."/>
            <person name="Powell A.J."/>
            <person name="Barry K."/>
            <person name="Miller A.N."/>
            <person name="Grigoriev I.V."/>
            <person name="Debuchy R."/>
            <person name="Gladieux P."/>
            <person name="Thoren M.H."/>
            <person name="Johannesson H."/>
        </authorList>
    </citation>
    <scope>NUCLEOTIDE SEQUENCE</scope>
    <source>
        <strain evidence="2">CBS 333.67</strain>
    </source>
</reference>
<name>A0AAJ0H0D3_9PEZI</name>
<dbReference type="AlphaFoldDB" id="A0AAJ0H0D3"/>